<name>A0A3G2UP98_SPHYA</name>
<evidence type="ECO:0000259" key="5">
    <source>
        <dbReference type="PROSITE" id="PS51063"/>
    </source>
</evidence>
<dbReference type="FunFam" id="1.10.10.10:FF:000028">
    <property type="entry name" value="Fumarate/nitrate reduction transcriptional regulator Fnr"/>
    <property type="match status" value="1"/>
</dbReference>
<feature type="domain" description="HTH crp-type" evidence="5">
    <location>
        <begin position="145"/>
        <end position="220"/>
    </location>
</feature>
<dbReference type="AlphaFoldDB" id="A0A3G2UP98"/>
<dbReference type="InterPro" id="IPR000595">
    <property type="entry name" value="cNMP-bd_dom"/>
</dbReference>
<reference evidence="7 9" key="2">
    <citation type="submission" date="2020-07" db="EMBL/GenBank/DDBJ databases">
        <title>Whole genome sequence of Sphingobium yanoikuyae A3.</title>
        <authorList>
            <person name="Han S.-S."/>
        </authorList>
    </citation>
    <scope>NUCLEOTIDE SEQUENCE [LARGE SCALE GENOMIC DNA]</scope>
    <source>
        <strain evidence="7 9">A3</strain>
        <plasmid evidence="7 9">unnamed1</plasmid>
    </source>
</reference>
<dbReference type="EMBL" id="CP060123">
    <property type="protein sequence ID" value="QNG49364.1"/>
    <property type="molecule type" value="Genomic_DNA"/>
</dbReference>
<evidence type="ECO:0000259" key="4">
    <source>
        <dbReference type="PROSITE" id="PS50042"/>
    </source>
</evidence>
<dbReference type="InterPro" id="IPR014710">
    <property type="entry name" value="RmlC-like_jellyroll"/>
</dbReference>
<dbReference type="InterPro" id="IPR018335">
    <property type="entry name" value="Tscrpt_reg_HTH_Crp-type_CS"/>
</dbReference>
<protein>
    <submittedName>
        <fullName evidence="6">Crp/Fnr family transcriptional regulator</fullName>
    </submittedName>
</protein>
<dbReference type="Gene3D" id="2.60.120.10">
    <property type="entry name" value="Jelly Rolls"/>
    <property type="match status" value="1"/>
</dbReference>
<geneLocation type="plasmid" evidence="7 9">
    <name>unnamed1</name>
</geneLocation>
<evidence type="ECO:0000313" key="8">
    <source>
        <dbReference type="Proteomes" id="UP000280708"/>
    </source>
</evidence>
<keyword evidence="3" id="KW-0804">Transcription</keyword>
<geneLocation type="plasmid" evidence="8">
    <name>pf1</name>
</geneLocation>
<dbReference type="CDD" id="cd00038">
    <property type="entry name" value="CAP_ED"/>
    <property type="match status" value="1"/>
</dbReference>
<accession>A0A3G2UP98</accession>
<evidence type="ECO:0000313" key="7">
    <source>
        <dbReference type="EMBL" id="QNG49364.1"/>
    </source>
</evidence>
<dbReference type="InterPro" id="IPR036388">
    <property type="entry name" value="WH-like_DNA-bd_sf"/>
</dbReference>
<keyword evidence="2" id="KW-0238">DNA-binding</keyword>
<dbReference type="GO" id="GO:0003700">
    <property type="term" value="F:DNA-binding transcription factor activity"/>
    <property type="evidence" value="ECO:0007669"/>
    <property type="project" value="InterPro"/>
</dbReference>
<dbReference type="PANTHER" id="PTHR24567:SF75">
    <property type="entry name" value="FUMARATE AND NITRATE REDUCTION REGULATORY PROTEIN"/>
    <property type="match status" value="1"/>
</dbReference>
<dbReference type="PRINTS" id="PR00034">
    <property type="entry name" value="HTHCRP"/>
</dbReference>
<feature type="domain" description="Cyclic nucleotide-binding" evidence="4">
    <location>
        <begin position="14"/>
        <end position="83"/>
    </location>
</feature>
<dbReference type="Proteomes" id="UP000280708">
    <property type="component" value="Plasmid pF1"/>
</dbReference>
<gene>
    <name evidence="6" type="ORF">EBF16_02500</name>
    <name evidence="7" type="ORF">H3V42_31360</name>
</gene>
<reference evidence="6 8" key="1">
    <citation type="submission" date="2018-10" db="EMBL/GenBank/DDBJ databases">
        <title>Characterization and genome analysis of a novel bacterium Sphingobium yanoikuyae SJTF8 capable of degrading PAHs.</title>
        <authorList>
            <person name="Yin C."/>
            <person name="Xiong W."/>
            <person name="Liang R."/>
        </authorList>
    </citation>
    <scope>NUCLEOTIDE SEQUENCE [LARGE SCALE GENOMIC DNA]</scope>
    <source>
        <strain evidence="6 8">SJTF8</strain>
        <plasmid evidence="6">pF1</plasmid>
        <plasmid evidence="8">pf1</plasmid>
    </source>
</reference>
<dbReference type="SUPFAM" id="SSF46785">
    <property type="entry name" value="Winged helix' DNA-binding domain"/>
    <property type="match status" value="1"/>
</dbReference>
<dbReference type="InterPro" id="IPR036390">
    <property type="entry name" value="WH_DNA-bd_sf"/>
</dbReference>
<evidence type="ECO:0000256" key="2">
    <source>
        <dbReference type="ARBA" id="ARBA00023125"/>
    </source>
</evidence>
<dbReference type="SUPFAM" id="SSF51206">
    <property type="entry name" value="cAMP-binding domain-like"/>
    <property type="match status" value="1"/>
</dbReference>
<keyword evidence="1" id="KW-0805">Transcription regulation</keyword>
<evidence type="ECO:0000313" key="9">
    <source>
        <dbReference type="Proteomes" id="UP000515377"/>
    </source>
</evidence>
<dbReference type="GO" id="GO:0005829">
    <property type="term" value="C:cytosol"/>
    <property type="evidence" value="ECO:0007669"/>
    <property type="project" value="TreeGrafter"/>
</dbReference>
<dbReference type="InterPro" id="IPR050397">
    <property type="entry name" value="Env_Response_Regulators"/>
</dbReference>
<dbReference type="Gene3D" id="1.10.10.10">
    <property type="entry name" value="Winged helix-like DNA-binding domain superfamily/Winged helix DNA-binding domain"/>
    <property type="match status" value="1"/>
</dbReference>
<dbReference type="Pfam" id="PF00027">
    <property type="entry name" value="cNMP_binding"/>
    <property type="match status" value="1"/>
</dbReference>
<keyword evidence="6" id="KW-0614">Plasmid</keyword>
<proteinExistence type="predicted"/>
<geneLocation type="plasmid" evidence="6">
    <name>pF1</name>
</geneLocation>
<evidence type="ECO:0000313" key="6">
    <source>
        <dbReference type="EMBL" id="AYO75852.1"/>
    </source>
</evidence>
<dbReference type="PANTHER" id="PTHR24567">
    <property type="entry name" value="CRP FAMILY TRANSCRIPTIONAL REGULATORY PROTEIN"/>
    <property type="match status" value="1"/>
</dbReference>
<dbReference type="InterPro" id="IPR018490">
    <property type="entry name" value="cNMP-bd_dom_sf"/>
</dbReference>
<dbReference type="SMART" id="SM00419">
    <property type="entry name" value="HTH_CRP"/>
    <property type="match status" value="1"/>
</dbReference>
<sequence>MNACTQCAVRDKAICHSLPEESLEELNRLGRHQIVKKGQALVWQGDESLLVGNVLEGALKLSVSSADGRDQTLGIVLPSDFIGRPFGATSMHSVIALTDSRVCTFSRSAFDTFAQDHQPLEHGLLERTLTDLDRARQWMMMLARKSAGERVAIFLLHIAKRHSSDKSDGPLRFELPLSRQDMADLLGLTIETVSRQITRLRDDGIITTPSRRAIVILDQDALEACTGEC</sequence>
<dbReference type="RefSeq" id="WP_021227182.1">
    <property type="nucleotide sequence ID" value="NZ_CP033227.1"/>
</dbReference>
<dbReference type="PROSITE" id="PS00042">
    <property type="entry name" value="HTH_CRP_1"/>
    <property type="match status" value="1"/>
</dbReference>
<dbReference type="Proteomes" id="UP000515377">
    <property type="component" value="Plasmid unnamed1"/>
</dbReference>
<dbReference type="CDD" id="cd00092">
    <property type="entry name" value="HTH_CRP"/>
    <property type="match status" value="1"/>
</dbReference>
<dbReference type="PROSITE" id="PS50042">
    <property type="entry name" value="CNMP_BINDING_3"/>
    <property type="match status" value="1"/>
</dbReference>
<dbReference type="PROSITE" id="PS51063">
    <property type="entry name" value="HTH_CRP_2"/>
    <property type="match status" value="1"/>
</dbReference>
<evidence type="ECO:0000256" key="1">
    <source>
        <dbReference type="ARBA" id="ARBA00023015"/>
    </source>
</evidence>
<dbReference type="SMART" id="SM00100">
    <property type="entry name" value="cNMP"/>
    <property type="match status" value="1"/>
</dbReference>
<evidence type="ECO:0000256" key="3">
    <source>
        <dbReference type="ARBA" id="ARBA00023163"/>
    </source>
</evidence>
<dbReference type="GO" id="GO:0003677">
    <property type="term" value="F:DNA binding"/>
    <property type="evidence" value="ECO:0007669"/>
    <property type="project" value="UniProtKB-KW"/>
</dbReference>
<dbReference type="InterPro" id="IPR012318">
    <property type="entry name" value="HTH_CRP"/>
</dbReference>
<dbReference type="Pfam" id="PF13545">
    <property type="entry name" value="HTH_Crp_2"/>
    <property type="match status" value="1"/>
</dbReference>
<dbReference type="EMBL" id="CP033227">
    <property type="protein sequence ID" value="AYO75852.1"/>
    <property type="molecule type" value="Genomic_DNA"/>
</dbReference>
<organism evidence="6 8">
    <name type="scientific">Sphingobium yanoikuyae</name>
    <name type="common">Sphingomonas yanoikuyae</name>
    <dbReference type="NCBI Taxonomy" id="13690"/>
    <lineage>
        <taxon>Bacteria</taxon>
        <taxon>Pseudomonadati</taxon>
        <taxon>Pseudomonadota</taxon>
        <taxon>Alphaproteobacteria</taxon>
        <taxon>Sphingomonadales</taxon>
        <taxon>Sphingomonadaceae</taxon>
        <taxon>Sphingobium</taxon>
    </lineage>
</organism>